<dbReference type="AlphaFoldDB" id="U6C766"/>
<feature type="active site" evidence="7">
    <location>
        <position position="114"/>
    </location>
</feature>
<dbReference type="FunFam" id="3.90.730.10:FF:000003">
    <property type="entry name" value="Ribonuclease 3"/>
    <property type="match status" value="1"/>
</dbReference>
<dbReference type="InterPro" id="IPR036430">
    <property type="entry name" value="RNase_T2-like_sf"/>
</dbReference>
<dbReference type="InterPro" id="IPR001568">
    <property type="entry name" value="RNase_T2-like"/>
</dbReference>
<keyword evidence="6" id="KW-0456">Lyase</keyword>
<evidence type="ECO:0000256" key="4">
    <source>
        <dbReference type="ARBA" id="ARBA00022801"/>
    </source>
</evidence>
<dbReference type="GO" id="GO:0033897">
    <property type="term" value="F:ribonuclease T2 activity"/>
    <property type="evidence" value="ECO:0007669"/>
    <property type="project" value="InterPro"/>
</dbReference>
<gene>
    <name evidence="10" type="primary">av-I</name>
</gene>
<dbReference type="Pfam" id="PF00445">
    <property type="entry name" value="Ribonuclease_T2"/>
    <property type="match status" value="1"/>
</dbReference>
<feature type="signal peptide" evidence="9">
    <location>
        <begin position="1"/>
        <end position="22"/>
    </location>
</feature>
<organism evidence="10">
    <name type="scientific">Aldrovanda vesiculosa</name>
    <dbReference type="NCBI Taxonomy" id="173386"/>
    <lineage>
        <taxon>Eukaryota</taxon>
        <taxon>Viridiplantae</taxon>
        <taxon>Streptophyta</taxon>
        <taxon>Embryophyta</taxon>
        <taxon>Tracheophyta</taxon>
        <taxon>Spermatophyta</taxon>
        <taxon>Magnoliopsida</taxon>
        <taxon>eudicotyledons</taxon>
        <taxon>Gunneridae</taxon>
        <taxon>Pentapetalae</taxon>
        <taxon>Caryophyllales</taxon>
        <taxon>Droseraceae</taxon>
        <taxon>Aldrovanda</taxon>
    </lineage>
</organism>
<evidence type="ECO:0000256" key="9">
    <source>
        <dbReference type="SAM" id="SignalP"/>
    </source>
</evidence>
<feature type="chain" id="PRO_5004667693" evidence="9">
    <location>
        <begin position="23"/>
        <end position="228"/>
    </location>
</feature>
<dbReference type="PANTHER" id="PTHR11240:SF72">
    <property type="entry name" value="RIBONUCLEASE 1"/>
    <property type="match status" value="1"/>
</dbReference>
<dbReference type="EMBL" id="AB872467">
    <property type="protein sequence ID" value="BAO05319.1"/>
    <property type="molecule type" value="Genomic_DNA"/>
</dbReference>
<comment type="similarity">
    <text evidence="1 8">Belongs to the RNase T2 family.</text>
</comment>
<keyword evidence="4" id="KW-0378">Hydrolase</keyword>
<evidence type="ECO:0000256" key="2">
    <source>
        <dbReference type="ARBA" id="ARBA00022722"/>
    </source>
</evidence>
<dbReference type="GO" id="GO:0005576">
    <property type="term" value="C:extracellular region"/>
    <property type="evidence" value="ECO:0007669"/>
    <property type="project" value="TreeGrafter"/>
</dbReference>
<evidence type="ECO:0000256" key="1">
    <source>
        <dbReference type="ARBA" id="ARBA00007469"/>
    </source>
</evidence>
<keyword evidence="2" id="KW-0540">Nuclease</keyword>
<sequence>MEYCSIFIKLLVWQSLAAVALSQGFDFFYFVQQWSGSYCDTSSSCCYPTYGQPPADFGIHGLWPNYNSGSYPSNCDSSNPFDPSQIQDLLSQMQTEWPSLSCPSSDGTSFWSHEWDKHGTCSESVLNEHSYFAAALSLKNSTNLLQTLANAGITPNGNSYNLSDILAAIKQGIRYDAAIQCNTDQNGNSQIFQVYICVDTTGQNIIECPVYPTNKCPSSINFPTFPSS</sequence>
<protein>
    <submittedName>
        <fullName evidence="10">S-like ribonuclease</fullName>
    </submittedName>
</protein>
<evidence type="ECO:0000256" key="8">
    <source>
        <dbReference type="RuleBase" id="RU004328"/>
    </source>
</evidence>
<dbReference type="CDD" id="cd01061">
    <property type="entry name" value="RNase_T2_euk"/>
    <property type="match status" value="1"/>
</dbReference>
<reference evidence="10" key="2">
    <citation type="submission" date="2013-11" db="EMBL/GenBank/DDBJ databases">
        <authorList>
            <person name="Nishimura E."/>
            <person name="Ohyama T."/>
        </authorList>
    </citation>
    <scope>NUCLEOTIDE SEQUENCE</scope>
</reference>
<evidence type="ECO:0000313" key="10">
    <source>
        <dbReference type="EMBL" id="BAO05319.1"/>
    </source>
</evidence>
<dbReference type="InterPro" id="IPR033130">
    <property type="entry name" value="RNase_T2_His_AS_2"/>
</dbReference>
<proteinExistence type="inferred from homology"/>
<dbReference type="PROSITE" id="PS00530">
    <property type="entry name" value="RNASE_T2_1"/>
    <property type="match status" value="1"/>
</dbReference>
<feature type="active site" evidence="7">
    <location>
        <position position="60"/>
    </location>
</feature>
<keyword evidence="5" id="KW-1015">Disulfide bond</keyword>
<dbReference type="PROSITE" id="PS00531">
    <property type="entry name" value="RNASE_T2_2"/>
    <property type="match status" value="1"/>
</dbReference>
<name>U6C766_9CARY</name>
<dbReference type="PANTHER" id="PTHR11240">
    <property type="entry name" value="RIBONUCLEASE T2"/>
    <property type="match status" value="1"/>
</dbReference>
<feature type="active site" evidence="7">
    <location>
        <position position="118"/>
    </location>
</feature>
<evidence type="ECO:0000256" key="3">
    <source>
        <dbReference type="ARBA" id="ARBA00022759"/>
    </source>
</evidence>
<keyword evidence="9" id="KW-0732">Signal</keyword>
<keyword evidence="3" id="KW-0255">Endonuclease</keyword>
<dbReference type="InterPro" id="IPR033697">
    <property type="entry name" value="Ribonuclease_T2_eukaryotic"/>
</dbReference>
<dbReference type="GO" id="GO:0016787">
    <property type="term" value="F:hydrolase activity"/>
    <property type="evidence" value="ECO:0007669"/>
    <property type="project" value="UniProtKB-KW"/>
</dbReference>
<evidence type="ECO:0000256" key="5">
    <source>
        <dbReference type="ARBA" id="ARBA00023157"/>
    </source>
</evidence>
<dbReference type="Gene3D" id="3.90.730.10">
    <property type="entry name" value="Ribonuclease T2-like"/>
    <property type="match status" value="1"/>
</dbReference>
<accession>U6C766</accession>
<dbReference type="GO" id="GO:0003723">
    <property type="term" value="F:RNA binding"/>
    <property type="evidence" value="ECO:0007669"/>
    <property type="project" value="InterPro"/>
</dbReference>
<evidence type="ECO:0000256" key="7">
    <source>
        <dbReference type="PIRSR" id="PIRSR633697-1"/>
    </source>
</evidence>
<reference evidence="10" key="1">
    <citation type="submission" date="2013-11" db="EMBL/GenBank/DDBJ databases">
        <title>Gene structure of Aldrovanda vesiculosa ribonuclease AV-I.</title>
        <authorList>
            <person name="Kume M."/>
            <person name="Ohyama T."/>
        </authorList>
    </citation>
    <scope>NUCLEOTIDE SEQUENCE</scope>
</reference>
<dbReference type="GO" id="GO:0006401">
    <property type="term" value="P:RNA catabolic process"/>
    <property type="evidence" value="ECO:0007669"/>
    <property type="project" value="TreeGrafter"/>
</dbReference>
<evidence type="ECO:0000256" key="6">
    <source>
        <dbReference type="ARBA" id="ARBA00023239"/>
    </source>
</evidence>
<dbReference type="SUPFAM" id="SSF55895">
    <property type="entry name" value="Ribonuclease Rh-like"/>
    <property type="match status" value="1"/>
</dbReference>
<dbReference type="InterPro" id="IPR018188">
    <property type="entry name" value="RNase_T2_His_AS_1"/>
</dbReference>